<dbReference type="InterPro" id="IPR010730">
    <property type="entry name" value="HET"/>
</dbReference>
<dbReference type="PANTHER" id="PTHR33112">
    <property type="entry name" value="DOMAIN PROTEIN, PUTATIVE-RELATED"/>
    <property type="match status" value="1"/>
</dbReference>
<proteinExistence type="predicted"/>
<evidence type="ECO:0000313" key="2">
    <source>
        <dbReference type="EMBL" id="KAJ9605660.1"/>
    </source>
</evidence>
<comment type="caution">
    <text evidence="2">The sequence shown here is derived from an EMBL/GenBank/DDBJ whole genome shotgun (WGS) entry which is preliminary data.</text>
</comment>
<protein>
    <recommendedName>
        <fullName evidence="1">Heterokaryon incompatibility domain-containing protein</fullName>
    </recommendedName>
</protein>
<sequence length="345" mass="39039">MPTRVIDLGDSSTATEPKLCITGGRHGRYMALSYSWGEGVRHKIQLEKKTIEPFQTAIPEQNMTCSHREALGIARNLGYRYVWIDAVGIIQDDKADWAKESTRIADVYGNAELTLVAGRSDDSRLGFIEQVSTIPGIRCRLRYSRPGTEIPDDSHCFVSLRRSQATGPVDQRAWCFQESVLARRMIVYGEQQLSFRCRHRSDWEDGNYILYRWSAGGRYDISADALKDPHLTKEAILKRWYALSMHYSTKDIFDATDNFAALAGVAVRFQEALGSRYLAGLWEADMIRGLLWKSRRVLGGPFTQNAMKKPLAVKKARYGRRHKGLMTEDSKIGVPIGAAQLIRMV</sequence>
<dbReference type="AlphaFoldDB" id="A0AA39CEM4"/>
<organism evidence="2 3">
    <name type="scientific">Cladophialophora chaetospira</name>
    <dbReference type="NCBI Taxonomy" id="386627"/>
    <lineage>
        <taxon>Eukaryota</taxon>
        <taxon>Fungi</taxon>
        <taxon>Dikarya</taxon>
        <taxon>Ascomycota</taxon>
        <taxon>Pezizomycotina</taxon>
        <taxon>Eurotiomycetes</taxon>
        <taxon>Chaetothyriomycetidae</taxon>
        <taxon>Chaetothyriales</taxon>
        <taxon>Herpotrichiellaceae</taxon>
        <taxon>Cladophialophora</taxon>
    </lineage>
</organism>
<reference evidence="2" key="1">
    <citation type="submission" date="2022-10" db="EMBL/GenBank/DDBJ databases">
        <title>Culturing micro-colonial fungi from biological soil crusts in the Mojave desert and describing Neophaeococcomyces mojavensis, and introducing the new genera and species Taxawa tesnikishii.</title>
        <authorList>
            <person name="Kurbessoian T."/>
            <person name="Stajich J.E."/>
        </authorList>
    </citation>
    <scope>NUCLEOTIDE SEQUENCE</scope>
    <source>
        <strain evidence="2">TK_41</strain>
    </source>
</reference>
<name>A0AA39CEM4_9EURO</name>
<accession>A0AA39CEM4</accession>
<evidence type="ECO:0000259" key="1">
    <source>
        <dbReference type="Pfam" id="PF06985"/>
    </source>
</evidence>
<feature type="domain" description="Heterokaryon incompatibility" evidence="1">
    <location>
        <begin position="29"/>
        <end position="178"/>
    </location>
</feature>
<dbReference type="EMBL" id="JAPDRK010000015">
    <property type="protein sequence ID" value="KAJ9605660.1"/>
    <property type="molecule type" value="Genomic_DNA"/>
</dbReference>
<dbReference type="Pfam" id="PF06985">
    <property type="entry name" value="HET"/>
    <property type="match status" value="1"/>
</dbReference>
<gene>
    <name evidence="2" type="ORF">H2200_009509</name>
</gene>
<evidence type="ECO:0000313" key="3">
    <source>
        <dbReference type="Proteomes" id="UP001172673"/>
    </source>
</evidence>
<keyword evidence="3" id="KW-1185">Reference proteome</keyword>
<dbReference type="PANTHER" id="PTHR33112:SF10">
    <property type="entry name" value="TOL"/>
    <property type="match status" value="1"/>
</dbReference>
<dbReference type="Proteomes" id="UP001172673">
    <property type="component" value="Unassembled WGS sequence"/>
</dbReference>